<dbReference type="PANTHER" id="PTHR33987:SF1">
    <property type="entry name" value="CALCINEURIN-LIKE METALLO-PHOSPHOESTERASE SUPERFAMILY PROTEIN"/>
    <property type="match status" value="1"/>
</dbReference>
<dbReference type="InterPro" id="IPR000562">
    <property type="entry name" value="FN_type2_dom"/>
</dbReference>
<dbReference type="Gene3D" id="3.60.21.70">
    <property type="entry name" value="PhoD-like phosphatase"/>
    <property type="match status" value="1"/>
</dbReference>
<dbReference type="InterPro" id="IPR038607">
    <property type="entry name" value="PhoD-like_sf"/>
</dbReference>
<accession>A0A0F4QMY7</accession>
<dbReference type="InterPro" id="IPR013806">
    <property type="entry name" value="Kringle-like"/>
</dbReference>
<dbReference type="InterPro" id="IPR018946">
    <property type="entry name" value="PhoD-like_MPP"/>
</dbReference>
<dbReference type="SUPFAM" id="SSF56300">
    <property type="entry name" value="Metallo-dependent phosphatases"/>
    <property type="match status" value="1"/>
</dbReference>
<sequence>MKKTLLLLSISTALCSFHSFGAPEVHYDQCQSTFSYLSASYQGTTDKNNSGSQWCYLKQAIDGSSWGNVRVETIPEFTTITGKSCNTPSNYQGEQFYGCSTRNHSTPWCYVDEQGSWEECATEEPEPLLSHTHPQQSKRLSRVALGSCFKTKGDMPAALARLIGHKPDLFFWLGDNIYADTTDMSTMRQKYDDKKRNLDYQKFLAAKIPVMATWDDHDFGRNNDGKHYPKRAESQQEYLRHFDAPADDPRLNGRAGIYEAKMLGQKGEQTHVITLDARYFRSPTFSNYGECEGDSTTILGEEQWQWLEKELSKPSEIKLIASGIQVLPPLYQGRSRSSYCAYGDGKKFEQALSNLQESEMSGTSYESWAEVPLERERLLRLVQKSINAGNTKAVIFLSGDQHWGELLQKDIPASNEHGKMARVYEVTASGFGQNWPYHIENPLRLPVYADTKGDGNYTKQCQFPAKYAAVTYQGCITKDHDKPWCYTEVDENGNGVKGEWGNCAASGANIPTGQVGVVSKDIANLTTSNRHLINKSGSNYGMLDIDWQKRTIKMSIETAEEEAVSTIITF</sequence>
<evidence type="ECO:0000313" key="5">
    <source>
        <dbReference type="Proteomes" id="UP000033452"/>
    </source>
</evidence>
<evidence type="ECO:0000256" key="1">
    <source>
        <dbReference type="ARBA" id="ARBA00023157"/>
    </source>
</evidence>
<protein>
    <submittedName>
        <fullName evidence="4">Phosphodiesterase</fullName>
    </submittedName>
</protein>
<dbReference type="EMBL" id="JXYA01000031">
    <property type="protein sequence ID" value="KJZ07997.1"/>
    <property type="molecule type" value="Genomic_DNA"/>
</dbReference>
<name>A0A0F4QMY7_9GAMM</name>
<evidence type="ECO:0000259" key="3">
    <source>
        <dbReference type="PROSITE" id="PS51092"/>
    </source>
</evidence>
<dbReference type="PATRIC" id="fig|43658.5.peg.3009"/>
<dbReference type="InterPro" id="IPR029052">
    <property type="entry name" value="Metallo-depent_PP-like"/>
</dbReference>
<keyword evidence="5" id="KW-1185">Reference proteome</keyword>
<dbReference type="CDD" id="cd07389">
    <property type="entry name" value="MPP_PhoD"/>
    <property type="match status" value="1"/>
</dbReference>
<evidence type="ECO:0000256" key="2">
    <source>
        <dbReference type="SAM" id="SignalP"/>
    </source>
</evidence>
<feature type="signal peptide" evidence="2">
    <location>
        <begin position="1"/>
        <end position="21"/>
    </location>
</feature>
<dbReference type="PANTHER" id="PTHR33987">
    <property type="entry name" value="CALCINEURIN-LIKE METALLO-PHOSPHOESTERASE SUPERFAMILY PROTEIN"/>
    <property type="match status" value="1"/>
</dbReference>
<feature type="chain" id="PRO_5002475588" evidence="2">
    <location>
        <begin position="22"/>
        <end position="570"/>
    </location>
</feature>
<keyword evidence="1" id="KW-1015">Disulfide bond</keyword>
<gene>
    <name evidence="4" type="ORF">TW77_14230</name>
</gene>
<organism evidence="4 5">
    <name type="scientific">Pseudoalteromonas rubra</name>
    <dbReference type="NCBI Taxonomy" id="43658"/>
    <lineage>
        <taxon>Bacteria</taxon>
        <taxon>Pseudomonadati</taxon>
        <taxon>Pseudomonadota</taxon>
        <taxon>Gammaproteobacteria</taxon>
        <taxon>Alteromonadales</taxon>
        <taxon>Pseudoalteromonadaceae</taxon>
        <taxon>Pseudoalteromonas</taxon>
    </lineage>
</organism>
<dbReference type="Pfam" id="PF09423">
    <property type="entry name" value="PhoD"/>
    <property type="match status" value="1"/>
</dbReference>
<dbReference type="AlphaFoldDB" id="A0A0F4QMY7"/>
<reference evidence="4 5" key="1">
    <citation type="journal article" date="2015" name="BMC Genomics">
        <title>Genome mining reveals unlocked bioactive potential of marine Gram-negative bacteria.</title>
        <authorList>
            <person name="Machado H."/>
            <person name="Sonnenschein E.C."/>
            <person name="Melchiorsen J."/>
            <person name="Gram L."/>
        </authorList>
    </citation>
    <scope>NUCLEOTIDE SEQUENCE [LARGE SCALE GENOMIC DNA]</scope>
    <source>
        <strain evidence="4 5">S2471</strain>
    </source>
</reference>
<feature type="domain" description="Fibronectin type-II" evidence="3">
    <location>
        <begin position="456"/>
        <end position="505"/>
    </location>
</feature>
<dbReference type="Proteomes" id="UP000033452">
    <property type="component" value="Unassembled WGS sequence"/>
</dbReference>
<keyword evidence="2" id="KW-0732">Signal</keyword>
<dbReference type="PROSITE" id="PS51092">
    <property type="entry name" value="FN2_2"/>
    <property type="match status" value="1"/>
</dbReference>
<dbReference type="Pfam" id="PF00040">
    <property type="entry name" value="fn2"/>
    <property type="match status" value="1"/>
</dbReference>
<proteinExistence type="predicted"/>
<dbReference type="OrthoDB" id="327733at2"/>
<dbReference type="RefSeq" id="WP_156158676.1">
    <property type="nucleotide sequence ID" value="NZ_JXYA01000031.1"/>
</dbReference>
<comment type="caution">
    <text evidence="4">The sequence shown here is derived from an EMBL/GenBank/DDBJ whole genome shotgun (WGS) entry which is preliminary data.</text>
</comment>
<evidence type="ECO:0000313" key="4">
    <source>
        <dbReference type="EMBL" id="KJZ07997.1"/>
    </source>
</evidence>
<dbReference type="SUPFAM" id="SSF57440">
    <property type="entry name" value="Kringle-like"/>
    <property type="match status" value="1"/>
</dbReference>